<dbReference type="InterPro" id="IPR051229">
    <property type="entry name" value="ALYREF_mRNA_export"/>
</dbReference>
<feature type="compositionally biased region" description="Basic and acidic residues" evidence="3">
    <location>
        <begin position="252"/>
        <end position="269"/>
    </location>
</feature>
<name>A0AAV0S1R9_9ROSI</name>
<comment type="caution">
    <text evidence="5">The sequence shown here is derived from an EMBL/GenBank/DDBJ whole genome shotgun (WGS) entry which is preliminary data.</text>
</comment>
<dbReference type="GO" id="GO:0005634">
    <property type="term" value="C:nucleus"/>
    <property type="evidence" value="ECO:0007669"/>
    <property type="project" value="TreeGrafter"/>
</dbReference>
<dbReference type="InterPro" id="IPR012677">
    <property type="entry name" value="Nucleotide-bd_a/b_plait_sf"/>
</dbReference>
<protein>
    <recommendedName>
        <fullName evidence="4">RRM domain-containing protein</fullName>
    </recommendedName>
</protein>
<dbReference type="AlphaFoldDB" id="A0AAV0S1R9"/>
<sequence>MATSVDMSLDDIIKKNRGRGRGRGSAQRGRGTVRSFSAGRMTGKVHRGPLGVNARPSQFTISKPARRVRNLPWQHDLLEESIRAAGITGIEVGTKLCISNLDHKVSNDDIRELFAEIGDLKRYAVHYDRTGRPSGSAEVVYTRRSDAFAALKKYNNVLLDGKPMKIEIVGANEDLPISARVNVTGVNGRQKRTVVMTYCTGLAVSILCLRGACSQSKRGGLQTGSRGGRGGAGGRGGGVRGGGRGRGRGKKGAVEKSADDLDKELENYHAEAMQS</sequence>
<dbReference type="GO" id="GO:0006406">
    <property type="term" value="P:mRNA export from nucleus"/>
    <property type="evidence" value="ECO:0007669"/>
    <property type="project" value="TreeGrafter"/>
</dbReference>
<keyword evidence="6" id="KW-1185">Reference proteome</keyword>
<dbReference type="GO" id="GO:0003729">
    <property type="term" value="F:mRNA binding"/>
    <property type="evidence" value="ECO:0007669"/>
    <property type="project" value="TreeGrafter"/>
</dbReference>
<evidence type="ECO:0000259" key="4">
    <source>
        <dbReference type="PROSITE" id="PS50102"/>
    </source>
</evidence>
<feature type="domain" description="RRM" evidence="4">
    <location>
        <begin position="94"/>
        <end position="171"/>
    </location>
</feature>
<feature type="region of interest" description="Disordered" evidence="3">
    <location>
        <begin position="1"/>
        <end position="34"/>
    </location>
</feature>
<dbReference type="EMBL" id="CAMGYJ010000011">
    <property type="protein sequence ID" value="CAI0627109.1"/>
    <property type="molecule type" value="Genomic_DNA"/>
</dbReference>
<dbReference type="Pfam" id="PF00076">
    <property type="entry name" value="RRM_1"/>
    <property type="match status" value="1"/>
</dbReference>
<evidence type="ECO:0000256" key="2">
    <source>
        <dbReference type="PROSITE-ProRule" id="PRU00176"/>
    </source>
</evidence>
<dbReference type="SUPFAM" id="SSF54928">
    <property type="entry name" value="RNA-binding domain, RBD"/>
    <property type="match status" value="1"/>
</dbReference>
<gene>
    <name evidence="5" type="ORF">LITE_LOCUS51151</name>
</gene>
<dbReference type="InterPro" id="IPR025715">
    <property type="entry name" value="FoP_C"/>
</dbReference>
<dbReference type="PANTHER" id="PTHR19965">
    <property type="entry name" value="RNA AND EXPORT FACTOR BINDING PROTEIN"/>
    <property type="match status" value="1"/>
</dbReference>
<feature type="compositionally biased region" description="Gly residues" evidence="3">
    <location>
        <begin position="221"/>
        <end position="242"/>
    </location>
</feature>
<dbReference type="SMART" id="SM00360">
    <property type="entry name" value="RRM"/>
    <property type="match status" value="1"/>
</dbReference>
<proteinExistence type="predicted"/>
<evidence type="ECO:0000313" key="6">
    <source>
        <dbReference type="Proteomes" id="UP001154282"/>
    </source>
</evidence>
<evidence type="ECO:0000256" key="3">
    <source>
        <dbReference type="SAM" id="MobiDB-lite"/>
    </source>
</evidence>
<dbReference type="PROSITE" id="PS50102">
    <property type="entry name" value="RRM"/>
    <property type="match status" value="1"/>
</dbReference>
<dbReference type="Gene3D" id="3.30.70.330">
    <property type="match status" value="1"/>
</dbReference>
<dbReference type="SMART" id="SM01218">
    <property type="entry name" value="FoP_duplication"/>
    <property type="match status" value="1"/>
</dbReference>
<organism evidence="5 6">
    <name type="scientific">Linum tenue</name>
    <dbReference type="NCBI Taxonomy" id="586396"/>
    <lineage>
        <taxon>Eukaryota</taxon>
        <taxon>Viridiplantae</taxon>
        <taxon>Streptophyta</taxon>
        <taxon>Embryophyta</taxon>
        <taxon>Tracheophyta</taxon>
        <taxon>Spermatophyta</taxon>
        <taxon>Magnoliopsida</taxon>
        <taxon>eudicotyledons</taxon>
        <taxon>Gunneridae</taxon>
        <taxon>Pentapetalae</taxon>
        <taxon>rosids</taxon>
        <taxon>fabids</taxon>
        <taxon>Malpighiales</taxon>
        <taxon>Linaceae</taxon>
        <taxon>Linum</taxon>
    </lineage>
</organism>
<dbReference type="InterPro" id="IPR035979">
    <property type="entry name" value="RBD_domain_sf"/>
</dbReference>
<reference evidence="5" key="1">
    <citation type="submission" date="2022-08" db="EMBL/GenBank/DDBJ databases">
        <authorList>
            <person name="Gutierrez-Valencia J."/>
        </authorList>
    </citation>
    <scope>NUCLEOTIDE SEQUENCE</scope>
</reference>
<dbReference type="CDD" id="cd12680">
    <property type="entry name" value="RRM_THOC4"/>
    <property type="match status" value="1"/>
</dbReference>
<evidence type="ECO:0000256" key="1">
    <source>
        <dbReference type="ARBA" id="ARBA00022884"/>
    </source>
</evidence>
<accession>A0AAV0S1R9</accession>
<keyword evidence="1 2" id="KW-0694">RNA-binding</keyword>
<feature type="region of interest" description="Disordered" evidence="3">
    <location>
        <begin position="216"/>
        <end position="275"/>
    </location>
</feature>
<evidence type="ECO:0000313" key="5">
    <source>
        <dbReference type="EMBL" id="CAI0627109.1"/>
    </source>
</evidence>
<dbReference type="InterPro" id="IPR000504">
    <property type="entry name" value="RRM_dom"/>
</dbReference>
<dbReference type="Pfam" id="PF13865">
    <property type="entry name" value="FoP_duplication"/>
    <property type="match status" value="1"/>
</dbReference>
<dbReference type="Proteomes" id="UP001154282">
    <property type="component" value="Unassembled WGS sequence"/>
</dbReference>
<dbReference type="PANTHER" id="PTHR19965:SF33">
    <property type="entry name" value="THO COMPLEX SUBUNIT 4D"/>
    <property type="match status" value="1"/>
</dbReference>